<dbReference type="GO" id="GO:0006508">
    <property type="term" value="P:proteolysis"/>
    <property type="evidence" value="ECO:0007669"/>
    <property type="project" value="InterPro"/>
</dbReference>
<dbReference type="SUPFAM" id="SSF53474">
    <property type="entry name" value="alpha/beta-Hydrolases"/>
    <property type="match status" value="1"/>
</dbReference>
<feature type="domain" description="Peptidase S9 prolyl oligopeptidase catalytic" evidence="9">
    <location>
        <begin position="481"/>
        <end position="686"/>
    </location>
</feature>
<evidence type="ECO:0000256" key="6">
    <source>
        <dbReference type="ARBA" id="ARBA00022490"/>
    </source>
</evidence>
<dbReference type="InterPro" id="IPR001375">
    <property type="entry name" value="Peptidase_S9_cat"/>
</dbReference>
<dbReference type="PANTHER" id="PTHR42776">
    <property type="entry name" value="SERINE PEPTIDASE S9 FAMILY MEMBER"/>
    <property type="match status" value="1"/>
</dbReference>
<comment type="subunit">
    <text evidence="4">Homotetramer.</text>
</comment>
<dbReference type="GO" id="GO:0004252">
    <property type="term" value="F:serine-type endopeptidase activity"/>
    <property type="evidence" value="ECO:0007669"/>
    <property type="project" value="TreeGrafter"/>
</dbReference>
<dbReference type="STRING" id="92696.A0A4R0RK08"/>
<evidence type="ECO:0000256" key="4">
    <source>
        <dbReference type="ARBA" id="ARBA00011881"/>
    </source>
</evidence>
<dbReference type="EMBL" id="RWJN01000143">
    <property type="protein sequence ID" value="TCD66245.1"/>
    <property type="molecule type" value="Genomic_DNA"/>
</dbReference>
<dbReference type="Pfam" id="PF00326">
    <property type="entry name" value="Peptidase_S9"/>
    <property type="match status" value="1"/>
</dbReference>
<dbReference type="Gene3D" id="3.40.50.1820">
    <property type="entry name" value="alpha/beta hydrolase"/>
    <property type="match status" value="1"/>
</dbReference>
<reference evidence="11 12" key="1">
    <citation type="submission" date="2018-11" db="EMBL/GenBank/DDBJ databases">
        <title>Genome assembly of Steccherinum ochraceum LE-BIN_3174, the white-rot fungus of the Steccherinaceae family (The Residual Polyporoid clade, Polyporales, Basidiomycota).</title>
        <authorList>
            <person name="Fedorova T.V."/>
            <person name="Glazunova O.A."/>
            <person name="Landesman E.O."/>
            <person name="Moiseenko K.V."/>
            <person name="Psurtseva N.V."/>
            <person name="Savinova O.S."/>
            <person name="Shakhova N.V."/>
            <person name="Tyazhelova T.V."/>
            <person name="Vasina D.V."/>
        </authorList>
    </citation>
    <scope>NUCLEOTIDE SEQUENCE [LARGE SCALE GENOMIC DNA]</scope>
    <source>
        <strain evidence="11 12">LE-BIN_3174</strain>
    </source>
</reference>
<gene>
    <name evidence="11" type="ORF">EIP91_001608</name>
</gene>
<name>A0A4R0RK08_9APHY</name>
<dbReference type="GO" id="GO:0008242">
    <property type="term" value="F:omega peptidase activity"/>
    <property type="evidence" value="ECO:0007669"/>
    <property type="project" value="UniProtKB-EC"/>
</dbReference>
<comment type="subcellular location">
    <subcellularLocation>
        <location evidence="2">Cytoplasm</location>
    </subcellularLocation>
</comment>
<dbReference type="InterPro" id="IPR045550">
    <property type="entry name" value="AARE_N"/>
</dbReference>
<dbReference type="OrthoDB" id="43744at2759"/>
<evidence type="ECO:0000256" key="2">
    <source>
        <dbReference type="ARBA" id="ARBA00004496"/>
    </source>
</evidence>
<evidence type="ECO:0000313" key="11">
    <source>
        <dbReference type="EMBL" id="TCD66245.1"/>
    </source>
</evidence>
<evidence type="ECO:0000256" key="3">
    <source>
        <dbReference type="ARBA" id="ARBA00010040"/>
    </source>
</evidence>
<evidence type="ECO:0000256" key="5">
    <source>
        <dbReference type="ARBA" id="ARBA00012917"/>
    </source>
</evidence>
<dbReference type="AlphaFoldDB" id="A0A4R0RK08"/>
<dbReference type="Pfam" id="PF19283">
    <property type="entry name" value="APEH_N"/>
    <property type="match status" value="1"/>
</dbReference>
<evidence type="ECO:0000256" key="1">
    <source>
        <dbReference type="ARBA" id="ARBA00000721"/>
    </source>
</evidence>
<dbReference type="PANTHER" id="PTHR42776:SF4">
    <property type="entry name" value="ACYLAMINO-ACID-RELEASING ENZYME"/>
    <property type="match status" value="1"/>
</dbReference>
<keyword evidence="7" id="KW-0378">Hydrolase</keyword>
<keyword evidence="12" id="KW-1185">Reference proteome</keyword>
<comment type="similarity">
    <text evidence="3">Belongs to the peptidase S9C family.</text>
</comment>
<feature type="domain" description="Acylamino-acid-releasing enzyme N-terminal" evidence="10">
    <location>
        <begin position="55"/>
        <end position="423"/>
    </location>
</feature>
<evidence type="ECO:0000256" key="8">
    <source>
        <dbReference type="ARBA" id="ARBA00032829"/>
    </source>
</evidence>
<proteinExistence type="inferred from homology"/>
<dbReference type="Proteomes" id="UP000292702">
    <property type="component" value="Unassembled WGS sequence"/>
</dbReference>
<dbReference type="GO" id="GO:0005737">
    <property type="term" value="C:cytoplasm"/>
    <property type="evidence" value="ECO:0007669"/>
    <property type="project" value="UniProtKB-SubCell"/>
</dbReference>
<organism evidence="11 12">
    <name type="scientific">Steccherinum ochraceum</name>
    <dbReference type="NCBI Taxonomy" id="92696"/>
    <lineage>
        <taxon>Eukaryota</taxon>
        <taxon>Fungi</taxon>
        <taxon>Dikarya</taxon>
        <taxon>Basidiomycota</taxon>
        <taxon>Agaricomycotina</taxon>
        <taxon>Agaricomycetes</taxon>
        <taxon>Polyporales</taxon>
        <taxon>Steccherinaceae</taxon>
        <taxon>Steccherinum</taxon>
    </lineage>
</organism>
<dbReference type="EC" id="3.4.19.1" evidence="5"/>
<dbReference type="InterPro" id="IPR029058">
    <property type="entry name" value="AB_hydrolase_fold"/>
</dbReference>
<dbReference type="SUPFAM" id="SSF82171">
    <property type="entry name" value="DPP6 N-terminal domain-like"/>
    <property type="match status" value="1"/>
</dbReference>
<accession>A0A4R0RK08</accession>
<comment type="caution">
    <text evidence="11">The sequence shown here is derived from an EMBL/GenBank/DDBJ whole genome shotgun (WGS) entry which is preliminary data.</text>
</comment>
<sequence length="697" mass="76071">MTALDTFLELSKIPSFAAAQFQSKDALRVTSRFPDFDRKTYRTSIHTYVVTNDKVFSTFSPDTPNIVVSTSSPSGKRLAAFREVAENGSTKRFVEIWTENRLEASVEVTKTHGAFYTDDIFSQISFSPSEDALVYTAEAKTDDDKDADSLDRFNFVPPLGEAYPGKKLPGLYIVKWSTGKTVVKALQLADSSLGPILFTQPAFAKDTQLIAIGYKYTLDHRLLGVKYCPNRLAGVYSLSLPEISVESEGDVLCSLSSWSSDETSCRSPRILRLNDGSSRLVYLANPVGGPHASCSSLQVVDIETRKTVASVGIVEDPQPADFPGIYAISLPPQPFLQIQGKPYLISTTNWRSRTTVVLVSLEDGSVLDLTPDDGAHLSWVALGTDGESQVVCSRSSLKSPSELLLGRATAVKEVQWKTIVEPSLSAELKHRLSALELSIVPIDGHFPVETIVLKDKEAHLPLPCVSVIHGGPHGSCPTGFFASTTALALEGYVISCPNYTGSVGFGDKYIRKLLGYIGSLDVEECVQSVRQLIQTGIAAAGPGQQFLVGGSHGGFILGHLLGQYPDMFSAASIRNPVMHLGDIAGTDIPDWYFEECGIPYTPTTLLTPELYQKLYHMSPISHVDKTRDDVPILLAIGEKDARVVNSQGLAYYHALKGRGKDIRMITLKEDSHPLDSVEALRVVYKATSELFAEKRKH</sequence>
<protein>
    <recommendedName>
        <fullName evidence="5">acylaminoacyl-peptidase</fullName>
        <ecNumber evidence="5">3.4.19.1</ecNumber>
    </recommendedName>
    <alternativeName>
        <fullName evidence="8">Dipeptidyl-peptidase V</fullName>
    </alternativeName>
</protein>
<evidence type="ECO:0000259" key="9">
    <source>
        <dbReference type="Pfam" id="PF00326"/>
    </source>
</evidence>
<evidence type="ECO:0000313" key="12">
    <source>
        <dbReference type="Proteomes" id="UP000292702"/>
    </source>
</evidence>
<comment type="catalytic activity">
    <reaction evidence="1">
        <text>Cleavage of an N-acetyl or N-formyl amino acid from the N-terminus of a polypeptide.</text>
        <dbReference type="EC" id="3.4.19.1"/>
    </reaction>
</comment>
<keyword evidence="6" id="KW-0963">Cytoplasm</keyword>
<evidence type="ECO:0000259" key="10">
    <source>
        <dbReference type="Pfam" id="PF19283"/>
    </source>
</evidence>
<evidence type="ECO:0000256" key="7">
    <source>
        <dbReference type="ARBA" id="ARBA00022801"/>
    </source>
</evidence>